<dbReference type="GO" id="GO:0004674">
    <property type="term" value="F:protein serine/threonine kinase activity"/>
    <property type="evidence" value="ECO:0007669"/>
    <property type="project" value="UniProtKB-KW"/>
</dbReference>
<gene>
    <name evidence="3" type="ORF">SAMN04487993_100677</name>
</gene>
<dbReference type="EMBL" id="FNEJ01000006">
    <property type="protein sequence ID" value="SDI53213.1"/>
    <property type="molecule type" value="Genomic_DNA"/>
</dbReference>
<dbReference type="Gene3D" id="3.30.565.10">
    <property type="entry name" value="Histidine kinase-like ATPase, C-terminal domain"/>
    <property type="match status" value="1"/>
</dbReference>
<evidence type="ECO:0000313" key="3">
    <source>
        <dbReference type="EMBL" id="SDI53213.1"/>
    </source>
</evidence>
<evidence type="ECO:0000259" key="2">
    <source>
        <dbReference type="Pfam" id="PF13581"/>
    </source>
</evidence>
<dbReference type="PANTHER" id="PTHR35526:SF3">
    <property type="entry name" value="ANTI-SIGMA-F FACTOR RSBW"/>
    <property type="match status" value="1"/>
</dbReference>
<feature type="domain" description="Histidine kinase/HSP90-like ATPase" evidence="2">
    <location>
        <begin position="18"/>
        <end position="145"/>
    </location>
</feature>
<evidence type="ECO:0000256" key="1">
    <source>
        <dbReference type="ARBA" id="ARBA00022527"/>
    </source>
</evidence>
<sequence length="152" mass="16697">MPQQEVSRSDRIFTLDLRSAPEEVRAALGLASGWLLARDLPPQVRGTVELVLAEVLNNVVEHAYGGLCRGTIHLEILPREGRIDLAIRDTGSAMPGGRPPPGERVDLDVPEADLPEGGFGWFLIRHLAERVRYRREAGANVLEIRIPLPPSA</sequence>
<dbReference type="PANTHER" id="PTHR35526">
    <property type="entry name" value="ANTI-SIGMA-F FACTOR RSBW-RELATED"/>
    <property type="match status" value="1"/>
</dbReference>
<keyword evidence="4" id="KW-1185">Reference proteome</keyword>
<keyword evidence="3" id="KW-0418">Kinase</keyword>
<dbReference type="InterPro" id="IPR036890">
    <property type="entry name" value="HATPase_C_sf"/>
</dbReference>
<protein>
    <submittedName>
        <fullName evidence="3">Serine/threonine-protein kinase RsbW</fullName>
    </submittedName>
</protein>
<name>A0A1G8LC63_9RHOB</name>
<dbReference type="RefSeq" id="WP_165616773.1">
    <property type="nucleotide sequence ID" value="NZ_FNEJ01000006.1"/>
</dbReference>
<keyword evidence="1" id="KW-0723">Serine/threonine-protein kinase</keyword>
<organism evidence="3 4">
    <name type="scientific">Salipiger marinus</name>
    <dbReference type="NCBI Taxonomy" id="555512"/>
    <lineage>
        <taxon>Bacteria</taxon>
        <taxon>Pseudomonadati</taxon>
        <taxon>Pseudomonadota</taxon>
        <taxon>Alphaproteobacteria</taxon>
        <taxon>Rhodobacterales</taxon>
        <taxon>Roseobacteraceae</taxon>
        <taxon>Salipiger</taxon>
    </lineage>
</organism>
<reference evidence="3 4" key="1">
    <citation type="submission" date="2016-10" db="EMBL/GenBank/DDBJ databases">
        <authorList>
            <person name="de Groot N.N."/>
        </authorList>
    </citation>
    <scope>NUCLEOTIDE SEQUENCE [LARGE SCALE GENOMIC DNA]</scope>
    <source>
        <strain evidence="3 4">DSM 26424</strain>
    </source>
</reference>
<accession>A0A1G8LC63</accession>
<dbReference type="Pfam" id="PF13581">
    <property type="entry name" value="HATPase_c_2"/>
    <property type="match status" value="1"/>
</dbReference>
<dbReference type="InterPro" id="IPR003594">
    <property type="entry name" value="HATPase_dom"/>
</dbReference>
<dbReference type="SUPFAM" id="SSF55874">
    <property type="entry name" value="ATPase domain of HSP90 chaperone/DNA topoisomerase II/histidine kinase"/>
    <property type="match status" value="1"/>
</dbReference>
<dbReference type="STRING" id="555512.SAMN04487993_100677"/>
<proteinExistence type="predicted"/>
<dbReference type="CDD" id="cd16936">
    <property type="entry name" value="HATPase_RsbW-like"/>
    <property type="match status" value="1"/>
</dbReference>
<dbReference type="AlphaFoldDB" id="A0A1G8LC63"/>
<evidence type="ECO:0000313" key="4">
    <source>
        <dbReference type="Proteomes" id="UP000199093"/>
    </source>
</evidence>
<dbReference type="InterPro" id="IPR050267">
    <property type="entry name" value="Anti-sigma-factor_SerPK"/>
</dbReference>
<dbReference type="Proteomes" id="UP000199093">
    <property type="component" value="Unassembled WGS sequence"/>
</dbReference>
<keyword evidence="3" id="KW-0808">Transferase</keyword>